<reference evidence="1" key="3">
    <citation type="submission" date="2012-09" db="EMBL/GenBank/DDBJ databases">
        <authorList>
            <consortium name="VectorBase"/>
        </authorList>
    </citation>
    <scope>NUCLEOTIDE SEQUENCE</scope>
    <source>
        <strain evidence="1">Liverpool</strain>
    </source>
</reference>
<dbReference type="VEuPathDB" id="VectorBase:AAEL005242"/>
<dbReference type="PaxDb" id="7159-AAEL005248-PA"/>
<dbReference type="InterPro" id="IPR048413">
    <property type="entry name" value="Htt_C-HEAT_rpt"/>
</dbReference>
<sequence length="327" mass="37489">MLRHIIINYTVKHGVIDESATTFSDTHSKLVWTLNFHLIETTSRFVADCNLLQNSIISANNILKRTTNLEIYLSILNGLERLVLINIIGRQLLEKVEKLALDLVKQDNEMFSLAALKLLVTCIYHSSNEQLENTERSNGIVQDEPEIIIQQIEKIEILFTKIRTTTPQGAKIFGDVLCQLIRDLLPPNEILTKVFKELMLNQPNPDIIAAVTYQVFRSAIDCSYLALLQEWLLCSLPNFLAFSQINKSVWCLTVIFMSASLNQHLLKIFPEVLSLPSYQQLNEREINNLIISAKDFYRRLDASQKAKFREIFQQNESSVYQSLLGCL</sequence>
<dbReference type="AlphaFoldDB" id="Q17AM6"/>
<dbReference type="PANTHER" id="PTHR10170">
    <property type="entry name" value="HUNTINGTON DISEASE PROTEIN"/>
    <property type="match status" value="1"/>
</dbReference>
<dbReference type="HOGENOM" id="CLU_850515_0_0_1"/>
<gene>
    <name evidence="1" type="ORF">AaeL_AAEL005248</name>
</gene>
<dbReference type="EMBL" id="CH477332">
    <property type="protein sequence ID" value="EAT43316.1"/>
    <property type="molecule type" value="Genomic_DNA"/>
</dbReference>
<organism evidence="1 2">
    <name type="scientific">Aedes aegypti</name>
    <name type="common">Yellowfever mosquito</name>
    <name type="synonym">Culex aegypti</name>
    <dbReference type="NCBI Taxonomy" id="7159"/>
    <lineage>
        <taxon>Eukaryota</taxon>
        <taxon>Metazoa</taxon>
        <taxon>Ecdysozoa</taxon>
        <taxon>Arthropoda</taxon>
        <taxon>Hexapoda</taxon>
        <taxon>Insecta</taxon>
        <taxon>Pterygota</taxon>
        <taxon>Neoptera</taxon>
        <taxon>Endopterygota</taxon>
        <taxon>Diptera</taxon>
        <taxon>Nematocera</taxon>
        <taxon>Culicoidea</taxon>
        <taxon>Culicidae</taxon>
        <taxon>Culicinae</taxon>
        <taxon>Aedini</taxon>
        <taxon>Aedes</taxon>
        <taxon>Stegomyia</taxon>
    </lineage>
</organism>
<dbReference type="Proteomes" id="UP000682892">
    <property type="component" value="Chromosome 1"/>
</dbReference>
<reference evidence="1" key="2">
    <citation type="journal article" date="2007" name="Science">
        <title>Genome sequence of Aedes aegypti, a major arbovirus vector.</title>
        <authorList>
            <person name="Nene V."/>
            <person name="Wortman J.R."/>
            <person name="Lawson D."/>
            <person name="Haas B."/>
            <person name="Kodira C."/>
            <person name="Tu Z.J."/>
            <person name="Loftus B."/>
            <person name="Xi Z."/>
            <person name="Megy K."/>
            <person name="Grabherr M."/>
            <person name="Ren Q."/>
            <person name="Zdobnov E.M."/>
            <person name="Lobo N.F."/>
            <person name="Campbell K.S."/>
            <person name="Brown S.E."/>
            <person name="Bonaldo M.F."/>
            <person name="Zhu J."/>
            <person name="Sinkins S.P."/>
            <person name="Hogenkamp D.G."/>
            <person name="Amedeo P."/>
            <person name="Arensburger P."/>
            <person name="Atkinson P.W."/>
            <person name="Bidwell S."/>
            <person name="Biedler J."/>
            <person name="Birney E."/>
            <person name="Bruggner R.V."/>
            <person name="Costas J."/>
            <person name="Coy M.R."/>
            <person name="Crabtree J."/>
            <person name="Crawford M."/>
            <person name="Debruyn B."/>
            <person name="Decaprio D."/>
            <person name="Eiglmeier K."/>
            <person name="Eisenstadt E."/>
            <person name="El-Dorry H."/>
            <person name="Gelbart W.M."/>
            <person name="Gomes S.L."/>
            <person name="Hammond M."/>
            <person name="Hannick L.I."/>
            <person name="Hogan J.R."/>
            <person name="Holmes M.H."/>
            <person name="Jaffe D."/>
            <person name="Johnston J.S."/>
            <person name="Kennedy R.C."/>
            <person name="Koo H."/>
            <person name="Kravitz S."/>
            <person name="Kriventseva E.V."/>
            <person name="Kulp D."/>
            <person name="Labutti K."/>
            <person name="Lee E."/>
            <person name="Li S."/>
            <person name="Lovin D.D."/>
            <person name="Mao C."/>
            <person name="Mauceli E."/>
            <person name="Menck C.F."/>
            <person name="Miller J.R."/>
            <person name="Montgomery P."/>
            <person name="Mori A."/>
            <person name="Nascimento A.L."/>
            <person name="Naveira H.F."/>
            <person name="Nusbaum C."/>
            <person name="O'leary S."/>
            <person name="Orvis J."/>
            <person name="Pertea M."/>
            <person name="Quesneville H."/>
            <person name="Reidenbach K.R."/>
            <person name="Rogers Y.H."/>
            <person name="Roth C.W."/>
            <person name="Schneider J.R."/>
            <person name="Schatz M."/>
            <person name="Shumway M."/>
            <person name="Stanke M."/>
            <person name="Stinson E.O."/>
            <person name="Tubio J.M."/>
            <person name="Vanzee J.P."/>
            <person name="Verjovski-Almeida S."/>
            <person name="Werner D."/>
            <person name="White O."/>
            <person name="Wyder S."/>
            <person name="Zeng Q."/>
            <person name="Zhao Q."/>
            <person name="Zhao Y."/>
            <person name="Hill C.A."/>
            <person name="Raikhel A.S."/>
            <person name="Soares M.B."/>
            <person name="Knudson D.L."/>
            <person name="Lee N.H."/>
            <person name="Galagan J."/>
            <person name="Salzberg S.L."/>
            <person name="Paulsen I.T."/>
            <person name="Dimopoulos G."/>
            <person name="Collins F.H."/>
            <person name="Birren B."/>
            <person name="Fraser-Liggett C.M."/>
            <person name="Severson D.W."/>
        </authorList>
    </citation>
    <scope>NUCLEOTIDE SEQUENCE [LARGE SCALE GENOMIC DNA]</scope>
    <source>
        <strain evidence="1">Liverpool</strain>
    </source>
</reference>
<name>Q17AM6_AEDAE</name>
<protein>
    <submittedName>
        <fullName evidence="1">AAEL005248-PA</fullName>
    </submittedName>
</protein>
<evidence type="ECO:0000313" key="1">
    <source>
        <dbReference type="EMBL" id="EAT43316.1"/>
    </source>
</evidence>
<dbReference type="PANTHER" id="PTHR10170:SF10">
    <property type="entry name" value="HUNTINGTIN"/>
    <property type="match status" value="1"/>
</dbReference>
<reference evidence="1" key="1">
    <citation type="submission" date="2005-10" db="EMBL/GenBank/DDBJ databases">
        <authorList>
            <person name="Loftus B.J."/>
            <person name="Nene V.M."/>
            <person name="Hannick L.I."/>
            <person name="Bidwell S."/>
            <person name="Haas B."/>
            <person name="Amedeo P."/>
            <person name="Orvis J."/>
            <person name="Wortman J.R."/>
            <person name="White O.R."/>
            <person name="Salzberg S."/>
            <person name="Shumway M."/>
            <person name="Koo H."/>
            <person name="Zhao Y."/>
            <person name="Holmes M."/>
            <person name="Miller J."/>
            <person name="Schatz M."/>
            <person name="Pop M."/>
            <person name="Pai G."/>
            <person name="Utterback T."/>
            <person name="Rogers Y.-H."/>
            <person name="Kravitz S."/>
            <person name="Fraser C.M."/>
        </authorList>
    </citation>
    <scope>NUCLEOTIDE SEQUENCE</scope>
    <source>
        <strain evidence="1">Liverpool</strain>
    </source>
</reference>
<evidence type="ECO:0000313" key="2">
    <source>
        <dbReference type="Proteomes" id="UP000682892"/>
    </source>
</evidence>
<accession>Q17AM6</accession>
<dbReference type="eggNOG" id="ENOG502QR1D">
    <property type="taxonomic scope" value="Eukaryota"/>
</dbReference>
<dbReference type="STRING" id="7159.Q17AM6"/>
<dbReference type="PhylomeDB" id="Q17AM6"/>
<dbReference type="InterPro" id="IPR028426">
    <property type="entry name" value="Huntingtin_fam"/>
</dbReference>
<proteinExistence type="predicted"/>
<dbReference type="GO" id="GO:0005737">
    <property type="term" value="C:cytoplasm"/>
    <property type="evidence" value="ECO:0007669"/>
    <property type="project" value="TreeGrafter"/>
</dbReference>
<dbReference type="Pfam" id="PF20927">
    <property type="entry name" value="Htt_C-HEAT"/>
    <property type="match status" value="1"/>
</dbReference>